<dbReference type="Gene3D" id="1.10.486.10">
    <property type="entry name" value="PCRA, domain 4"/>
    <property type="match status" value="1"/>
</dbReference>
<evidence type="ECO:0000259" key="16">
    <source>
        <dbReference type="PROSITE" id="PS51198"/>
    </source>
</evidence>
<evidence type="ECO:0000256" key="9">
    <source>
        <dbReference type="ARBA" id="ARBA00023125"/>
    </source>
</evidence>
<dbReference type="PANTHER" id="PTHR11070:SF2">
    <property type="entry name" value="ATP-DEPENDENT DNA HELICASE SRS2"/>
    <property type="match status" value="1"/>
</dbReference>
<comment type="similarity">
    <text evidence="2">Belongs to the helicase family. UvrD subfamily.</text>
</comment>
<evidence type="ECO:0000256" key="14">
    <source>
        <dbReference type="PROSITE-ProRule" id="PRU00560"/>
    </source>
</evidence>
<evidence type="ECO:0000256" key="10">
    <source>
        <dbReference type="ARBA" id="ARBA00023235"/>
    </source>
</evidence>
<comment type="similarity">
    <text evidence="1">Belongs to the hexokinase family.</text>
</comment>
<dbReference type="InterPro" id="IPR027417">
    <property type="entry name" value="P-loop_NTPase"/>
</dbReference>
<feature type="region of interest" description="Disordered" evidence="15">
    <location>
        <begin position="1220"/>
        <end position="1258"/>
    </location>
</feature>
<keyword evidence="4 14" id="KW-0547">Nucleotide-binding</keyword>
<dbReference type="GO" id="GO:0001678">
    <property type="term" value="P:intracellular glucose homeostasis"/>
    <property type="evidence" value="ECO:0007669"/>
    <property type="project" value="InterPro"/>
</dbReference>
<dbReference type="InterPro" id="IPR022673">
    <property type="entry name" value="Hexokinase_C"/>
</dbReference>
<dbReference type="GO" id="GO:0005634">
    <property type="term" value="C:nucleus"/>
    <property type="evidence" value="ECO:0007669"/>
    <property type="project" value="TreeGrafter"/>
</dbReference>
<comment type="catalytic activity">
    <reaction evidence="13">
        <text>ATP + H2O = ADP + phosphate + H(+)</text>
        <dbReference type="Rhea" id="RHEA:13065"/>
        <dbReference type="ChEBI" id="CHEBI:15377"/>
        <dbReference type="ChEBI" id="CHEBI:15378"/>
        <dbReference type="ChEBI" id="CHEBI:30616"/>
        <dbReference type="ChEBI" id="CHEBI:43474"/>
        <dbReference type="ChEBI" id="CHEBI:456216"/>
        <dbReference type="EC" id="5.6.2.4"/>
    </reaction>
</comment>
<keyword evidence="7 14" id="KW-0347">Helicase</keyword>
<dbReference type="CDD" id="cd18807">
    <property type="entry name" value="SF1_C_UvrD"/>
    <property type="match status" value="1"/>
</dbReference>
<gene>
    <name evidence="18" type="ORF">SBOR_4265</name>
</gene>
<dbReference type="FunFam" id="1.10.486.10:FF:000011">
    <property type="entry name" value="ATP-depentend DNA helicase, putative"/>
    <property type="match status" value="1"/>
</dbReference>
<evidence type="ECO:0000313" key="19">
    <source>
        <dbReference type="Proteomes" id="UP000019487"/>
    </source>
</evidence>
<dbReference type="Pfam" id="PF03727">
    <property type="entry name" value="Hexokinase_2"/>
    <property type="match status" value="1"/>
</dbReference>
<dbReference type="SUPFAM" id="SSF53067">
    <property type="entry name" value="Actin-like ATPase domain"/>
    <property type="match status" value="2"/>
</dbReference>
<evidence type="ECO:0000256" key="3">
    <source>
        <dbReference type="ARBA" id="ARBA00022679"/>
    </source>
</evidence>
<feature type="binding site" evidence="14">
    <location>
        <begin position="537"/>
        <end position="544"/>
    </location>
    <ligand>
        <name>ATP</name>
        <dbReference type="ChEBI" id="CHEBI:30616"/>
    </ligand>
</feature>
<keyword evidence="10" id="KW-0413">Isomerase</keyword>
<dbReference type="Gene3D" id="1.10.10.160">
    <property type="match status" value="1"/>
</dbReference>
<evidence type="ECO:0000256" key="5">
    <source>
        <dbReference type="ARBA" id="ARBA00022777"/>
    </source>
</evidence>
<keyword evidence="6 14" id="KW-0378">Hydrolase</keyword>
<keyword evidence="9" id="KW-0238">DNA-binding</keyword>
<comment type="caution">
    <text evidence="18">The sequence shown here is derived from an EMBL/GenBank/DDBJ whole genome shotgun (WGS) entry which is preliminary data.</text>
</comment>
<dbReference type="PRINTS" id="PR00475">
    <property type="entry name" value="HEXOKINASE"/>
</dbReference>
<keyword evidence="8 14" id="KW-0067">ATP-binding</keyword>
<dbReference type="PROSITE" id="PS51217">
    <property type="entry name" value="UVRD_HELICASE_CTER"/>
    <property type="match status" value="1"/>
</dbReference>
<dbReference type="Proteomes" id="UP000019487">
    <property type="component" value="Unassembled WGS sequence"/>
</dbReference>
<keyword evidence="19" id="KW-1185">Reference proteome</keyword>
<dbReference type="PROSITE" id="PS51198">
    <property type="entry name" value="UVRD_HELICASE_ATP_BIND"/>
    <property type="match status" value="1"/>
</dbReference>
<dbReference type="GO" id="GO:0005524">
    <property type="term" value="F:ATP binding"/>
    <property type="evidence" value="ECO:0007669"/>
    <property type="project" value="UniProtKB-UniRule"/>
</dbReference>
<evidence type="ECO:0000256" key="2">
    <source>
        <dbReference type="ARBA" id="ARBA00009922"/>
    </source>
</evidence>
<dbReference type="GO" id="GO:0006096">
    <property type="term" value="P:glycolytic process"/>
    <property type="evidence" value="ECO:0007669"/>
    <property type="project" value="UniProtKB-UniPathway"/>
</dbReference>
<evidence type="ECO:0000256" key="13">
    <source>
        <dbReference type="ARBA" id="ARBA00048988"/>
    </source>
</evidence>
<dbReference type="Gene3D" id="3.40.367.20">
    <property type="match status" value="1"/>
</dbReference>
<dbReference type="GO" id="GO:0005536">
    <property type="term" value="F:D-glucose binding"/>
    <property type="evidence" value="ECO:0007669"/>
    <property type="project" value="InterPro"/>
</dbReference>
<feature type="region of interest" description="Disordered" evidence="15">
    <location>
        <begin position="1380"/>
        <end position="1414"/>
    </location>
</feature>
<dbReference type="InterPro" id="IPR001312">
    <property type="entry name" value="Hexokinase"/>
</dbReference>
<evidence type="ECO:0000256" key="11">
    <source>
        <dbReference type="ARBA" id="ARBA00034617"/>
    </source>
</evidence>
<feature type="domain" description="UvrD-like helicase ATP-binding" evidence="16">
    <location>
        <begin position="516"/>
        <end position="790"/>
    </location>
</feature>
<evidence type="ECO:0000313" key="18">
    <source>
        <dbReference type="EMBL" id="ESZ95331.1"/>
    </source>
</evidence>
<dbReference type="FunFam" id="3.40.367.20:FF:000011">
    <property type="entry name" value="Phosphotransferase"/>
    <property type="match status" value="1"/>
</dbReference>
<dbReference type="InterPro" id="IPR022672">
    <property type="entry name" value="Hexokinase_N"/>
</dbReference>
<accession>W9CHL8</accession>
<dbReference type="Pfam" id="PF00580">
    <property type="entry name" value="UvrD-helicase"/>
    <property type="match status" value="1"/>
</dbReference>
<evidence type="ECO:0000256" key="7">
    <source>
        <dbReference type="ARBA" id="ARBA00022806"/>
    </source>
</evidence>
<dbReference type="GO" id="GO:0000725">
    <property type="term" value="P:recombinational repair"/>
    <property type="evidence" value="ECO:0007669"/>
    <property type="project" value="TreeGrafter"/>
</dbReference>
<dbReference type="STRING" id="1432307.W9CHL8"/>
<dbReference type="OrthoDB" id="1470711at2759"/>
<sequence length="1507" mass="166276">MQSFIAAMLKIRQAFYAAFIKSCLKTKSILEIIIKFWISSSAIRIKDENVDLEEISLKKAKKFLDEVEDVFKGSTKEAFLVALSDGLRKEFAESLLENPQNMLPSYNHQLPSGRECGTYLALDVGGSTFRVALIKLAGKEFEGKEIEIIQSESFKIAIAERQLVGVEFFDWMADRIAETLAGQNEGHELSKAPLSVGLSWSFPIEQTSLRGGLLMGMGKGFCAAHGLIGKDLGDLIENSCSKRGLNVQLNAIVNDSSATLLSKAYIDPTTRFALILGTGLNAAAHLPVHIFSKPKFGIRPPSWHECAKHVIVNTELSMFGGKILPYTRWDESLRATHPAPDFQPFEHFASGGYIGEIVRLILIDGIQSAGLFGGIVPSNLKEKYSLDTETLSYIEADKTPCLTTAIQIFTTRHPSPHLPTIADLRALRLIASLVTLRSSALIAAGVHSLWHMRNTSESILPEDSAHTVVAYNGSVLENYPNFRNNTQKYLDMLVGASGAKCGTVQATEMTIDSLLRGLNASQKAAVSSQADTLAILAGPGSGKTHTLTSRTAWLLQQGLQPWNIIVATFTVKAAREMKERIGKLIGNGLESKLILGTFHSIARRYLARYGHLIGVRKDFGIADSSDSLAIIKRIVKRKDLNIDPKVARTRISSLKAKGPATVSKASETKKKTVDVQEFEIVHAEYQATLERSNLLDYDDLLVRCVELLRLHPSCVSNIEAVLIDEFQDTNLVQFDLMRLLAAYQKRITIVGDPDQSIYGFRAAETKNYKRMIRQYPDTVTIPLEENYRSSGAILLTALNVIEQDSSRIAKSLLPIHIIGTRPVLRKLATAQKEADWIIREIQRSMGMTGDLLDLNDFAILLRSASLSRVIESSLGKAGIAYRMFGGLRFYDRVEIKTLLDYLRVINLPDNNDALARIINTPSRRIGDATIKALLEEAEQSKLTLWALILNSAQGRRTTKTKLTTSVEKSLSVFVDIILTGMKKIADPSNRENSIVKITEFIIEKTSYERWLELHHGDLHKARWDNVKELITQASDFQGLISSGYEDESLPQIDGLEQEDASDSLSRFLANVALASEVKKEKDQGSSTPQITISTIHAAKGLEWPIVFIPGAYQGSIPHSRAEDTDEERRLLYVAMTRAKALLYMSCPLKSSLGELTTTCPFLSARGLRAHLDQKGPSLRSNTVQCLAQILRRSFPSKGSITESSAYLELTEDTYYPLDAEDDKEDESKWNHGNDKPTFTMGQRPPKRRRADTMEKTELASSVTYKNTSATTMEGASNSIPSNGFVSASSHLQVFSEQSSNQIIGEIKSTSTIAKTKSSKNALKGPPNGQGTLLGFLGKQDPQKEIMQAPIVDEFRQGNIRAIAQLHRHRNAVPEGLMHLPSQNQSETLPPLLTGHRVGGSGTLSRPSNNRVQGRQQDSYVFLSSSPPRLKHPSPVIESEPNVPLPGLTAKPAIMSLVRPAKTLHTTSMAMVQGSGGVKKTLGVKRSMNGWGNRTTQPFVPPTRKREN</sequence>
<dbReference type="InterPro" id="IPR014017">
    <property type="entry name" value="DNA_helicase_UvrD-like_C"/>
</dbReference>
<dbReference type="PANTHER" id="PTHR11070">
    <property type="entry name" value="UVRD / RECB / PCRA DNA HELICASE FAMILY MEMBER"/>
    <property type="match status" value="1"/>
</dbReference>
<feature type="domain" description="UvrD-like helicase C-terminal" evidence="17">
    <location>
        <begin position="791"/>
        <end position="1100"/>
    </location>
</feature>
<evidence type="ECO:0000256" key="1">
    <source>
        <dbReference type="ARBA" id="ARBA00009225"/>
    </source>
</evidence>
<dbReference type="EC" id="5.6.2.4" evidence="12"/>
<evidence type="ECO:0000256" key="15">
    <source>
        <dbReference type="SAM" id="MobiDB-lite"/>
    </source>
</evidence>
<reference evidence="18 19" key="1">
    <citation type="journal article" date="2014" name="Genome Announc.">
        <title>Draft genome sequence of Sclerotinia borealis, a psychrophilic plant pathogenic fungus.</title>
        <authorList>
            <person name="Mardanov A.V."/>
            <person name="Beletsky A.V."/>
            <person name="Kadnikov V.V."/>
            <person name="Ignatov A.N."/>
            <person name="Ravin N.V."/>
        </authorList>
    </citation>
    <scope>NUCLEOTIDE SEQUENCE [LARGE SCALE GENOMIC DNA]</scope>
    <source>
        <strain evidence="19">F-4157</strain>
    </source>
</reference>
<dbReference type="PROSITE" id="PS51748">
    <property type="entry name" value="HEXOKINASE_2"/>
    <property type="match status" value="1"/>
</dbReference>
<evidence type="ECO:0000259" key="17">
    <source>
        <dbReference type="PROSITE" id="PS51217"/>
    </source>
</evidence>
<protein>
    <recommendedName>
        <fullName evidence="12">DNA 3'-5' helicase</fullName>
        <ecNumber evidence="12">5.6.2.4</ecNumber>
    </recommendedName>
</protein>
<name>W9CHL8_SCLBF</name>
<dbReference type="GO" id="GO:0016787">
    <property type="term" value="F:hydrolase activity"/>
    <property type="evidence" value="ECO:0007669"/>
    <property type="project" value="UniProtKB-UniRule"/>
</dbReference>
<keyword evidence="3" id="KW-0808">Transferase</keyword>
<dbReference type="Pfam" id="PF13361">
    <property type="entry name" value="UvrD_C"/>
    <property type="match status" value="1"/>
</dbReference>
<evidence type="ECO:0000256" key="8">
    <source>
        <dbReference type="ARBA" id="ARBA00022840"/>
    </source>
</evidence>
<dbReference type="InterPro" id="IPR014016">
    <property type="entry name" value="UvrD-like_ATP-bd"/>
</dbReference>
<dbReference type="InterPro" id="IPR000212">
    <property type="entry name" value="DNA_helicase_UvrD/REP"/>
</dbReference>
<dbReference type="HOGENOM" id="CLU_248377_0_0_1"/>
<keyword evidence="5" id="KW-0418">Kinase</keyword>
<evidence type="ECO:0000256" key="6">
    <source>
        <dbReference type="ARBA" id="ARBA00022801"/>
    </source>
</evidence>
<dbReference type="GO" id="GO:0043138">
    <property type="term" value="F:3'-5' DNA helicase activity"/>
    <property type="evidence" value="ECO:0007669"/>
    <property type="project" value="UniProtKB-EC"/>
</dbReference>
<dbReference type="GO" id="GO:0003677">
    <property type="term" value="F:DNA binding"/>
    <property type="evidence" value="ECO:0007669"/>
    <property type="project" value="UniProtKB-KW"/>
</dbReference>
<dbReference type="Gene3D" id="3.40.50.300">
    <property type="entry name" value="P-loop containing nucleotide triphosphate hydrolases"/>
    <property type="match status" value="2"/>
</dbReference>
<evidence type="ECO:0000256" key="4">
    <source>
        <dbReference type="ARBA" id="ARBA00022741"/>
    </source>
</evidence>
<feature type="compositionally biased region" description="Basic and acidic residues" evidence="15">
    <location>
        <begin position="1225"/>
        <end position="1234"/>
    </location>
</feature>
<feature type="region of interest" description="Disordered" evidence="15">
    <location>
        <begin position="1485"/>
        <end position="1507"/>
    </location>
</feature>
<evidence type="ECO:0000256" key="12">
    <source>
        <dbReference type="ARBA" id="ARBA00034808"/>
    </source>
</evidence>
<dbReference type="InterPro" id="IPR043129">
    <property type="entry name" value="ATPase_NBD"/>
</dbReference>
<comment type="catalytic activity">
    <reaction evidence="11">
        <text>Couples ATP hydrolysis with the unwinding of duplex DNA by translocating in the 3'-5' direction.</text>
        <dbReference type="EC" id="5.6.2.4"/>
    </reaction>
</comment>
<dbReference type="EMBL" id="AYSA01000189">
    <property type="protein sequence ID" value="ESZ95331.1"/>
    <property type="molecule type" value="Genomic_DNA"/>
</dbReference>
<dbReference type="SUPFAM" id="SSF52540">
    <property type="entry name" value="P-loop containing nucleoside triphosphate hydrolases"/>
    <property type="match status" value="1"/>
</dbReference>
<organism evidence="18 19">
    <name type="scientific">Sclerotinia borealis (strain F-4128)</name>
    <dbReference type="NCBI Taxonomy" id="1432307"/>
    <lineage>
        <taxon>Eukaryota</taxon>
        <taxon>Fungi</taxon>
        <taxon>Dikarya</taxon>
        <taxon>Ascomycota</taxon>
        <taxon>Pezizomycotina</taxon>
        <taxon>Leotiomycetes</taxon>
        <taxon>Helotiales</taxon>
        <taxon>Sclerotiniaceae</taxon>
        <taxon>Sclerotinia</taxon>
    </lineage>
</organism>
<dbReference type="UniPathway" id="UPA00109">
    <property type="reaction ID" value="UER00180"/>
</dbReference>
<dbReference type="Pfam" id="PF00349">
    <property type="entry name" value="Hexokinase_1"/>
    <property type="match status" value="1"/>
</dbReference>
<feature type="compositionally biased region" description="Polar residues" evidence="15">
    <location>
        <begin position="1402"/>
        <end position="1414"/>
    </location>
</feature>
<dbReference type="CDD" id="cd17932">
    <property type="entry name" value="DEXQc_UvrD"/>
    <property type="match status" value="1"/>
</dbReference>
<dbReference type="GO" id="GO:0004396">
    <property type="term" value="F:hexokinase activity"/>
    <property type="evidence" value="ECO:0007669"/>
    <property type="project" value="InterPro"/>
</dbReference>
<dbReference type="InterPro" id="IPR013986">
    <property type="entry name" value="DExx_box_DNA_helicase_dom_sf"/>
</dbReference>
<proteinExistence type="inferred from homology"/>
<dbReference type="Gene3D" id="3.30.420.40">
    <property type="match status" value="1"/>
</dbReference>